<comment type="caution">
    <text evidence="1">The sequence shown here is derived from an EMBL/GenBank/DDBJ whole genome shotgun (WGS) entry which is preliminary data.</text>
</comment>
<sequence length="48" mass="4928">MLALGETGEALLHNEGGDTVVAQFLVGHGKDDNGFRHIAVGDKALGPV</sequence>
<gene>
    <name evidence="1" type="ORF">SDC9_205607</name>
</gene>
<proteinExistence type="predicted"/>
<organism evidence="1">
    <name type="scientific">bioreactor metagenome</name>
    <dbReference type="NCBI Taxonomy" id="1076179"/>
    <lineage>
        <taxon>unclassified sequences</taxon>
        <taxon>metagenomes</taxon>
        <taxon>ecological metagenomes</taxon>
    </lineage>
</organism>
<dbReference type="EMBL" id="VSSQ01130038">
    <property type="protein sequence ID" value="MPN57911.1"/>
    <property type="molecule type" value="Genomic_DNA"/>
</dbReference>
<name>A0A645J2T9_9ZZZZ</name>
<accession>A0A645J2T9</accession>
<protein>
    <submittedName>
        <fullName evidence="1">Uncharacterized protein</fullName>
    </submittedName>
</protein>
<dbReference type="AlphaFoldDB" id="A0A645J2T9"/>
<evidence type="ECO:0000313" key="1">
    <source>
        <dbReference type="EMBL" id="MPN57911.1"/>
    </source>
</evidence>
<reference evidence="1" key="1">
    <citation type="submission" date="2019-08" db="EMBL/GenBank/DDBJ databases">
        <authorList>
            <person name="Kucharzyk K."/>
            <person name="Murdoch R.W."/>
            <person name="Higgins S."/>
            <person name="Loffler F."/>
        </authorList>
    </citation>
    <scope>NUCLEOTIDE SEQUENCE</scope>
</reference>
<dbReference type="AntiFam" id="ANF00250">
    <property type="entry name" value="Shadow ORF (opposite ACADL)"/>
</dbReference>